<evidence type="ECO:0000313" key="5">
    <source>
        <dbReference type="Proteomes" id="UP000587991"/>
    </source>
</evidence>
<evidence type="ECO:0000256" key="1">
    <source>
        <dbReference type="SAM" id="MobiDB-lite"/>
    </source>
</evidence>
<feature type="signal peptide" evidence="2">
    <location>
        <begin position="1"/>
        <end position="25"/>
    </location>
</feature>
<comment type="caution">
    <text evidence="4">The sequence shown here is derived from an EMBL/GenBank/DDBJ whole genome shotgun (WGS) entry which is preliminary data.</text>
</comment>
<keyword evidence="2" id="KW-0732">Signal</keyword>
<dbReference type="SMART" id="SM00327">
    <property type="entry name" value="VWA"/>
    <property type="match status" value="1"/>
</dbReference>
<dbReference type="Pfam" id="PF12034">
    <property type="entry name" value="YfbK_C"/>
    <property type="match status" value="1"/>
</dbReference>
<accession>A0A847S2E2</accession>
<gene>
    <name evidence="4" type="ORF">HF682_12555</name>
</gene>
<name>A0A847S2E2_9NEIS</name>
<dbReference type="PANTHER" id="PTHR10579:SF43">
    <property type="entry name" value="ZINC FINGER (C3HC4-TYPE RING FINGER) FAMILY PROTEIN"/>
    <property type="match status" value="1"/>
</dbReference>
<reference evidence="4 5" key="1">
    <citation type="submission" date="2020-04" db="EMBL/GenBank/DDBJ databases">
        <title>Draft genome of Leeia sp. IMCC25680.</title>
        <authorList>
            <person name="Song J."/>
            <person name="Cho J.-C."/>
        </authorList>
    </citation>
    <scope>NUCLEOTIDE SEQUENCE [LARGE SCALE GENOMIC DNA]</scope>
    <source>
        <strain evidence="4 5">IMCC25680</strain>
    </source>
</reference>
<dbReference type="PROSITE" id="PS50234">
    <property type="entry name" value="VWFA"/>
    <property type="match status" value="1"/>
</dbReference>
<dbReference type="Proteomes" id="UP000587991">
    <property type="component" value="Unassembled WGS sequence"/>
</dbReference>
<feature type="region of interest" description="Disordered" evidence="1">
    <location>
        <begin position="25"/>
        <end position="82"/>
    </location>
</feature>
<organism evidence="4 5">
    <name type="scientific">Leeia aquatica</name>
    <dbReference type="NCBI Taxonomy" id="2725557"/>
    <lineage>
        <taxon>Bacteria</taxon>
        <taxon>Pseudomonadati</taxon>
        <taxon>Pseudomonadota</taxon>
        <taxon>Betaproteobacteria</taxon>
        <taxon>Neisseriales</taxon>
        <taxon>Leeiaceae</taxon>
        <taxon>Leeia</taxon>
    </lineage>
</organism>
<dbReference type="InterPro" id="IPR051266">
    <property type="entry name" value="CLCR"/>
</dbReference>
<dbReference type="Gene3D" id="3.40.50.410">
    <property type="entry name" value="von Willebrand factor, type A domain"/>
    <property type="match status" value="1"/>
</dbReference>
<protein>
    <submittedName>
        <fullName evidence="4">DUF3520 domain-containing protein</fullName>
    </submittedName>
</protein>
<dbReference type="AlphaFoldDB" id="A0A847S2E2"/>
<dbReference type="SUPFAM" id="SSF53300">
    <property type="entry name" value="vWA-like"/>
    <property type="match status" value="1"/>
</dbReference>
<dbReference type="InterPro" id="IPR022156">
    <property type="entry name" value="Uncharacterised_YfbK_N"/>
</dbReference>
<feature type="domain" description="VWFA" evidence="3">
    <location>
        <begin position="220"/>
        <end position="392"/>
    </location>
</feature>
<evidence type="ECO:0000313" key="4">
    <source>
        <dbReference type="EMBL" id="NLR75991.1"/>
    </source>
</evidence>
<dbReference type="InterPro" id="IPR002035">
    <property type="entry name" value="VWF_A"/>
</dbReference>
<dbReference type="PROSITE" id="PS51257">
    <property type="entry name" value="PROKAR_LIPOPROTEIN"/>
    <property type="match status" value="1"/>
</dbReference>
<sequence>MRITPALPLLPLVLLLSACQQPQQATSSASSSTGGHKPLPPQVSTVPPEALDDVPPQAPLPSAQLEVKKQEQSAPAGALRNKDIRIAESAAPMVEEPAPDWTPPPANTEVYDHLKRNSVVSVAQDPISTFSIDVDTGSYSNVRRMLNQGTLPPADAVRVEELVNYFPYQYPQPVVATGGKVQPFTFSTEMAPAPWNANSHLLKIGIKATDAATTSLPPANLVFLVDVSGSMDEPNKLPLLKNALRLLINQLRPQDKVSLVTYAGGSRVVLEPTTDREKLRNAIARLQPGGGTAGAAGIELAYRMARQGYLDQGINRILLCTDGDFNVGISDFNQLKQMVEERRKSGVSLSTLGFGEGNLNDRLMEQLADAGDGQYAYIDNLNEAQKVLVDEFSASMATVAKDVKLQLEFNPAQVSEYRLIGFENRALKTEDFDNDRVDAGEIGAGHTVTALYEVTLVGQAGRLPTPRYAPAAGKPAASPATNSNELAFLKVRYKAPGSNSSQLLTSPVWKQQIKPLTQTSDDFRFAAAVAAFGQQLSEDGKYLGRFGWDDIIRLGEGARGADRFGYRAEWLKLARLAKSLSSSKPQARSLPPLYPVPQEG</sequence>
<dbReference type="EMBL" id="JABAIM010000002">
    <property type="protein sequence ID" value="NLR75991.1"/>
    <property type="molecule type" value="Genomic_DNA"/>
</dbReference>
<dbReference type="CDD" id="cd01465">
    <property type="entry name" value="vWA_subgroup"/>
    <property type="match status" value="1"/>
</dbReference>
<proteinExistence type="predicted"/>
<keyword evidence="5" id="KW-1185">Reference proteome</keyword>
<dbReference type="RefSeq" id="WP_168877613.1">
    <property type="nucleotide sequence ID" value="NZ_JABAIM010000002.1"/>
</dbReference>
<feature type="chain" id="PRO_5033016937" evidence="2">
    <location>
        <begin position="26"/>
        <end position="600"/>
    </location>
</feature>
<evidence type="ECO:0000256" key="2">
    <source>
        <dbReference type="SAM" id="SignalP"/>
    </source>
</evidence>
<evidence type="ECO:0000259" key="3">
    <source>
        <dbReference type="PROSITE" id="PS50234"/>
    </source>
</evidence>
<dbReference type="Pfam" id="PF13519">
    <property type="entry name" value="VWA_2"/>
    <property type="match status" value="1"/>
</dbReference>
<dbReference type="InterPro" id="IPR021908">
    <property type="entry name" value="YfbK_C"/>
</dbReference>
<dbReference type="Pfam" id="PF12450">
    <property type="entry name" value="vWF_A"/>
    <property type="match status" value="1"/>
</dbReference>
<dbReference type="InterPro" id="IPR036465">
    <property type="entry name" value="vWFA_dom_sf"/>
</dbReference>
<dbReference type="PANTHER" id="PTHR10579">
    <property type="entry name" value="CALCIUM-ACTIVATED CHLORIDE CHANNEL REGULATOR"/>
    <property type="match status" value="1"/>
</dbReference>